<feature type="coiled-coil region" evidence="1">
    <location>
        <begin position="173"/>
        <end position="200"/>
    </location>
</feature>
<organism evidence="3 4">
    <name type="scientific">Tetranychus urticae</name>
    <name type="common">Two-spotted spider mite</name>
    <dbReference type="NCBI Taxonomy" id="32264"/>
    <lineage>
        <taxon>Eukaryota</taxon>
        <taxon>Metazoa</taxon>
        <taxon>Ecdysozoa</taxon>
        <taxon>Arthropoda</taxon>
        <taxon>Chelicerata</taxon>
        <taxon>Arachnida</taxon>
        <taxon>Acari</taxon>
        <taxon>Acariformes</taxon>
        <taxon>Trombidiformes</taxon>
        <taxon>Prostigmata</taxon>
        <taxon>Eleutherengona</taxon>
        <taxon>Raphignathae</taxon>
        <taxon>Tetranychoidea</taxon>
        <taxon>Tetranychidae</taxon>
        <taxon>Tetranychus</taxon>
    </lineage>
</organism>
<dbReference type="InterPro" id="IPR037361">
    <property type="entry name" value="COMMD10"/>
</dbReference>
<evidence type="ECO:0000313" key="3">
    <source>
        <dbReference type="EnsemblMetazoa" id="tetur05g08990.1"/>
    </source>
</evidence>
<protein>
    <recommendedName>
        <fullName evidence="2">COMM domain-containing protein</fullName>
    </recommendedName>
</protein>
<reference evidence="3" key="2">
    <citation type="submission" date="2015-06" db="UniProtKB">
        <authorList>
            <consortium name="EnsemblMetazoa"/>
        </authorList>
    </citation>
    <scope>IDENTIFICATION</scope>
</reference>
<dbReference type="EnsemblMetazoa" id="tetur05g08990.1">
    <property type="protein sequence ID" value="tetur05g08990.1"/>
    <property type="gene ID" value="tetur05g08990"/>
</dbReference>
<name>T1K685_TETUR</name>
<evidence type="ECO:0000259" key="2">
    <source>
        <dbReference type="PROSITE" id="PS51269"/>
    </source>
</evidence>
<dbReference type="PANTHER" id="PTHR12333">
    <property type="entry name" value="COMM DOMAIN CONTAINING PROTEIN 10"/>
    <property type="match status" value="1"/>
</dbReference>
<proteinExistence type="predicted"/>
<dbReference type="EMBL" id="CAEY01001593">
    <property type="status" value="NOT_ANNOTATED_CDS"/>
    <property type="molecule type" value="Genomic_DNA"/>
</dbReference>
<dbReference type="PROSITE" id="PS51269">
    <property type="entry name" value="COMM"/>
    <property type="match status" value="1"/>
</dbReference>
<dbReference type="KEGG" id="tut:107360574"/>
<dbReference type="Proteomes" id="UP000015104">
    <property type="component" value="Unassembled WGS sequence"/>
</dbReference>
<dbReference type="Pfam" id="PF07258">
    <property type="entry name" value="COMM_domain"/>
    <property type="match status" value="1"/>
</dbReference>
<dbReference type="AlphaFoldDB" id="T1K685"/>
<evidence type="ECO:0000256" key="1">
    <source>
        <dbReference type="SAM" id="Coils"/>
    </source>
</evidence>
<dbReference type="PANTHER" id="PTHR12333:SF0">
    <property type="entry name" value="COMM DOMAIN-CONTAINING PROTEIN 10"/>
    <property type="match status" value="1"/>
</dbReference>
<reference evidence="4" key="1">
    <citation type="submission" date="2011-08" db="EMBL/GenBank/DDBJ databases">
        <authorList>
            <person name="Rombauts S."/>
        </authorList>
    </citation>
    <scope>NUCLEOTIDE SEQUENCE</scope>
    <source>
        <strain evidence="4">London</strain>
    </source>
</reference>
<feature type="domain" description="COMM" evidence="2">
    <location>
        <begin position="129"/>
        <end position="198"/>
    </location>
</feature>
<dbReference type="InterPro" id="IPR017920">
    <property type="entry name" value="COMM"/>
</dbReference>
<keyword evidence="1" id="KW-0175">Coiled coil</keyword>
<dbReference type="OrthoDB" id="77522at2759"/>
<dbReference type="STRING" id="32264.T1K685"/>
<dbReference type="Pfam" id="PF21672">
    <property type="entry name" value="COMM_HN"/>
    <property type="match status" value="1"/>
</dbReference>
<dbReference type="eggNOG" id="ENOG502QWQ2">
    <property type="taxonomic scope" value="Eukaryota"/>
</dbReference>
<dbReference type="OMA" id="FVEFNHK"/>
<keyword evidence="4" id="KW-1185">Reference proteome</keyword>
<sequence>MFEDIPELSNNVELINNLDSAKFRPLMTRIFERLTFDDDKIFNQEEEEKLMKVFNIPNQDVLGDLIDCLVSISRKVVYNLSKPKSVLPQLMNIGMAEEKAVTFAQAWANCSADKVNQLKQETFGLSSSLLTDVNWKVRVQCNQNNASNLEKIKMQLDLELLSNDDDEGKKHSLEFDSDQLKSFYNQLEEIQNQIDSKILQLPSS</sequence>
<evidence type="ECO:0000313" key="4">
    <source>
        <dbReference type="Proteomes" id="UP000015104"/>
    </source>
</evidence>
<gene>
    <name evidence="3" type="primary">107360574</name>
</gene>
<accession>T1K685</accession>
<dbReference type="HOGENOM" id="CLU_091039_1_0_1"/>